<organism evidence="1 2">
    <name type="scientific">Solilutibacter silvestris</name>
    <dbReference type="NCBI Taxonomy" id="1645665"/>
    <lineage>
        <taxon>Bacteria</taxon>
        <taxon>Pseudomonadati</taxon>
        <taxon>Pseudomonadota</taxon>
        <taxon>Gammaproteobacteria</taxon>
        <taxon>Lysobacterales</taxon>
        <taxon>Lysobacteraceae</taxon>
        <taxon>Solilutibacter</taxon>
    </lineage>
</organism>
<sequence length="88" mass="9722">MNPSARLVEMANDIAANLAAYPEHADAVNTMVVHLQRFWEPTMRERIVQYLQAGGDDLSPLARDAIENLSHRLNQTPPPTKRGVSDAG</sequence>
<name>A0A2K1PYC9_9GAMM</name>
<evidence type="ECO:0000313" key="1">
    <source>
        <dbReference type="EMBL" id="PNS07788.1"/>
    </source>
</evidence>
<reference evidence="1 2" key="1">
    <citation type="submission" date="2017-08" db="EMBL/GenBank/DDBJ databases">
        <title>Lysobacter sylvestris genome.</title>
        <authorList>
            <person name="Zhang D.-C."/>
            <person name="Albuquerque L."/>
            <person name="Franca L."/>
            <person name="Froufe H.J.C."/>
            <person name="Barroso C."/>
            <person name="Egas C."/>
            <person name="Da Costa M."/>
            <person name="Margesin R."/>
        </authorList>
    </citation>
    <scope>NUCLEOTIDE SEQUENCE [LARGE SCALE GENOMIC DNA]</scope>
    <source>
        <strain evidence="1 2">AM20-91</strain>
    </source>
</reference>
<dbReference type="EMBL" id="NPZB01000002">
    <property type="protein sequence ID" value="PNS07788.1"/>
    <property type="molecule type" value="Genomic_DNA"/>
</dbReference>
<dbReference type="InterPro" id="IPR021074">
    <property type="entry name" value="Formate_DH_dsu"/>
</dbReference>
<dbReference type="OrthoDB" id="8527650at2"/>
<dbReference type="AlphaFoldDB" id="A0A2K1PYC9"/>
<protein>
    <submittedName>
        <fullName evidence="1">NADH-dependent formate dehydrogenase delta subunit FdsD</fullName>
    </submittedName>
</protein>
<gene>
    <name evidence="1" type="ORF">Lysil_1964</name>
</gene>
<evidence type="ECO:0000313" key="2">
    <source>
        <dbReference type="Proteomes" id="UP000236220"/>
    </source>
</evidence>
<dbReference type="RefSeq" id="WP_103075452.1">
    <property type="nucleotide sequence ID" value="NZ_NPZB01000002.1"/>
</dbReference>
<dbReference type="Proteomes" id="UP000236220">
    <property type="component" value="Unassembled WGS sequence"/>
</dbReference>
<accession>A0A2K1PYC9</accession>
<proteinExistence type="predicted"/>
<keyword evidence="2" id="KW-1185">Reference proteome</keyword>
<comment type="caution">
    <text evidence="1">The sequence shown here is derived from an EMBL/GenBank/DDBJ whole genome shotgun (WGS) entry which is preliminary data.</text>
</comment>
<dbReference type="Pfam" id="PF11390">
    <property type="entry name" value="FdsD"/>
    <property type="match status" value="1"/>
</dbReference>